<proteinExistence type="predicted"/>
<feature type="signal peptide" evidence="11">
    <location>
        <begin position="1"/>
        <end position="21"/>
    </location>
</feature>
<dbReference type="SUPFAM" id="SSF56935">
    <property type="entry name" value="Porins"/>
    <property type="match status" value="1"/>
</dbReference>
<evidence type="ECO:0000256" key="9">
    <source>
        <dbReference type="ARBA" id="ARBA00023136"/>
    </source>
</evidence>
<protein>
    <submittedName>
        <fullName evidence="13">Porin</fullName>
    </submittedName>
</protein>
<dbReference type="InterPro" id="IPR001702">
    <property type="entry name" value="Porin_Gram-ve"/>
</dbReference>
<comment type="caution">
    <text evidence="13">The sequence shown here is derived from an EMBL/GenBank/DDBJ whole genome shotgun (WGS) entry which is preliminary data.</text>
</comment>
<sequence>MKKTLLATAIAGAMIATGAQAATVYDQDGTKLDVYGRIAMGIAGGGPEYNDSEQKIDNGTDFVDVFSRLGLRMSHAVSSDTTAFGRVEWRFKGDERYTDSGFTEVRQSYIGLRNDNWGTIQGGNFDSFYNQAVSIPFDVYIDRGLEFAGHPIQSRGDSVGYITPNLSGFQVYLQGKHYSSRGELEPSEGTTVAAQGGAVYEINNLRLAAGFVDDVEEGGGNDEVLYGATVSYEFVPGFSGRLGYETQDENDVNGGGHDTWGLGLSYSSGPWAVNADIYDVDPEEGDSRTSWALGGYYNVTSNFQAFTELQQADQQSISVDIDGLDSSVETADGDDMYYLVGARYFF</sequence>
<name>A0ABY2D3H6_9GAMM</name>
<evidence type="ECO:0000256" key="3">
    <source>
        <dbReference type="ARBA" id="ARBA00022448"/>
    </source>
</evidence>
<dbReference type="Pfam" id="PF13609">
    <property type="entry name" value="Porin_4"/>
    <property type="match status" value="1"/>
</dbReference>
<evidence type="ECO:0000313" key="14">
    <source>
        <dbReference type="Proteomes" id="UP000294823"/>
    </source>
</evidence>
<dbReference type="InterPro" id="IPR033900">
    <property type="entry name" value="Gram_neg_porin_domain"/>
</dbReference>
<evidence type="ECO:0000256" key="7">
    <source>
        <dbReference type="ARBA" id="ARBA00023065"/>
    </source>
</evidence>
<organism evidence="13 14">
    <name type="scientific">Halomonas marinisediminis</name>
    <dbReference type="NCBI Taxonomy" id="2546095"/>
    <lineage>
        <taxon>Bacteria</taxon>
        <taxon>Pseudomonadati</taxon>
        <taxon>Pseudomonadota</taxon>
        <taxon>Gammaproteobacteria</taxon>
        <taxon>Oceanospirillales</taxon>
        <taxon>Halomonadaceae</taxon>
        <taxon>Halomonas</taxon>
    </lineage>
</organism>
<reference evidence="13 14" key="1">
    <citation type="submission" date="2019-03" db="EMBL/GenBank/DDBJ databases">
        <title>Halomonas marinisediminis sp. nov., a moderately halophilic bacterium isolated from the Bohai Gulf.</title>
        <authorList>
            <person name="Ji X."/>
        </authorList>
    </citation>
    <scope>NUCLEOTIDE SEQUENCE [LARGE SCALE GENOMIC DNA]</scope>
    <source>
        <strain evidence="13 14">204</strain>
    </source>
</reference>
<evidence type="ECO:0000256" key="10">
    <source>
        <dbReference type="ARBA" id="ARBA00023237"/>
    </source>
</evidence>
<dbReference type="PRINTS" id="PR00182">
    <property type="entry name" value="ECOLNEIPORIN"/>
</dbReference>
<feature type="domain" description="Porin" evidence="12">
    <location>
        <begin position="8"/>
        <end position="314"/>
    </location>
</feature>
<keyword evidence="5" id="KW-0812">Transmembrane</keyword>
<keyword evidence="9" id="KW-0472">Membrane</keyword>
<keyword evidence="8" id="KW-0626">Porin</keyword>
<feature type="chain" id="PRO_5045817334" evidence="11">
    <location>
        <begin position="22"/>
        <end position="346"/>
    </location>
</feature>
<evidence type="ECO:0000256" key="1">
    <source>
        <dbReference type="ARBA" id="ARBA00004571"/>
    </source>
</evidence>
<evidence type="ECO:0000313" key="13">
    <source>
        <dbReference type="EMBL" id="TDA95794.1"/>
    </source>
</evidence>
<evidence type="ECO:0000259" key="12">
    <source>
        <dbReference type="Pfam" id="PF13609"/>
    </source>
</evidence>
<dbReference type="Gene3D" id="2.40.160.10">
    <property type="entry name" value="Porin"/>
    <property type="match status" value="1"/>
</dbReference>
<evidence type="ECO:0000256" key="2">
    <source>
        <dbReference type="ARBA" id="ARBA00011233"/>
    </source>
</evidence>
<keyword evidence="6 11" id="KW-0732">Signal</keyword>
<keyword evidence="10" id="KW-0998">Cell outer membrane</keyword>
<dbReference type="EMBL" id="SLTR01000026">
    <property type="protein sequence ID" value="TDA95794.1"/>
    <property type="molecule type" value="Genomic_DNA"/>
</dbReference>
<keyword evidence="3" id="KW-0813">Transport</keyword>
<dbReference type="PANTHER" id="PTHR34501:SF9">
    <property type="entry name" value="MAJOR OUTER MEMBRANE PROTEIN P.IA"/>
    <property type="match status" value="1"/>
</dbReference>
<keyword evidence="4" id="KW-1134">Transmembrane beta strand</keyword>
<dbReference type="InterPro" id="IPR023614">
    <property type="entry name" value="Porin_dom_sf"/>
</dbReference>
<dbReference type="Proteomes" id="UP000294823">
    <property type="component" value="Unassembled WGS sequence"/>
</dbReference>
<evidence type="ECO:0000256" key="5">
    <source>
        <dbReference type="ARBA" id="ARBA00022692"/>
    </source>
</evidence>
<keyword evidence="14" id="KW-1185">Reference proteome</keyword>
<dbReference type="PANTHER" id="PTHR34501">
    <property type="entry name" value="PROTEIN YDDL-RELATED"/>
    <property type="match status" value="1"/>
</dbReference>
<dbReference type="CDD" id="cd00342">
    <property type="entry name" value="gram_neg_porins"/>
    <property type="match status" value="1"/>
</dbReference>
<accession>A0ABY2D3H6</accession>
<evidence type="ECO:0000256" key="11">
    <source>
        <dbReference type="SAM" id="SignalP"/>
    </source>
</evidence>
<evidence type="ECO:0000256" key="8">
    <source>
        <dbReference type="ARBA" id="ARBA00023114"/>
    </source>
</evidence>
<comment type="subcellular location">
    <subcellularLocation>
        <location evidence="1">Cell outer membrane</location>
        <topology evidence="1">Multi-pass membrane protein</topology>
    </subcellularLocation>
</comment>
<evidence type="ECO:0000256" key="4">
    <source>
        <dbReference type="ARBA" id="ARBA00022452"/>
    </source>
</evidence>
<comment type="subunit">
    <text evidence="2">Homotrimer.</text>
</comment>
<evidence type="ECO:0000256" key="6">
    <source>
        <dbReference type="ARBA" id="ARBA00022729"/>
    </source>
</evidence>
<gene>
    <name evidence="13" type="ORF">E0702_14940</name>
</gene>
<keyword evidence="7" id="KW-0406">Ion transport</keyword>
<dbReference type="InterPro" id="IPR050298">
    <property type="entry name" value="Gram-neg_bact_OMP"/>
</dbReference>